<dbReference type="AlphaFoldDB" id="A0A9W7D7T8"/>
<comment type="caution">
    <text evidence="3">The sequence shown here is derived from an EMBL/GenBank/DDBJ whole genome shotgun (WGS) entry which is preliminary data.</text>
</comment>
<sequence length="336" mass="38375">MEASLRRMEDVAMSPSSDLHKPREAPVQELTSRSPSQAAAAQVPVCPMDSVTPTQPLRRLPSRTVPSVKTIVGSGEAKPKRKRIRLKTPRRREQCRNNQARYRKKQAEYAKGLELTVEQLKQEISVLEMQHSRLVSSAKTSAWYVVVEYFHIFYNGARSTRQISSGPEAWLQKSEAQQQLAFLQSSMSDDVVVGDQRGVNALLEQWKRYTSYFDDLQFQLDRMTRISEDSIVAAASLNVTISELTFQRVFPNLLARHEGSSQEHKIALLRSKMLGQRLYLPCRLCFEWDETSKRVVRMERTVDFLTPLLQVVETIADATFVLENSLVSQDGTIREK</sequence>
<feature type="coiled-coil region" evidence="1">
    <location>
        <begin position="103"/>
        <end position="137"/>
    </location>
</feature>
<name>A0A9W7D7T8_9STRA</name>
<keyword evidence="4" id="KW-1185">Reference proteome</keyword>
<reference evidence="3" key="1">
    <citation type="submission" date="2023-04" db="EMBL/GenBank/DDBJ databases">
        <title>Phytophthora lilii NBRC 32176.</title>
        <authorList>
            <person name="Ichikawa N."/>
            <person name="Sato H."/>
            <person name="Tonouchi N."/>
        </authorList>
    </citation>
    <scope>NUCLEOTIDE SEQUENCE</scope>
    <source>
        <strain evidence="3">NBRC 32176</strain>
    </source>
</reference>
<keyword evidence="1" id="KW-0175">Coiled coil</keyword>
<dbReference type="Proteomes" id="UP001165083">
    <property type="component" value="Unassembled WGS sequence"/>
</dbReference>
<dbReference type="EMBL" id="BSXW01012452">
    <property type="protein sequence ID" value="GMF65203.1"/>
    <property type="molecule type" value="Genomic_DNA"/>
</dbReference>
<evidence type="ECO:0000256" key="2">
    <source>
        <dbReference type="SAM" id="MobiDB-lite"/>
    </source>
</evidence>
<evidence type="ECO:0000313" key="4">
    <source>
        <dbReference type="Proteomes" id="UP001165083"/>
    </source>
</evidence>
<dbReference type="CDD" id="cd14686">
    <property type="entry name" value="bZIP"/>
    <property type="match status" value="1"/>
</dbReference>
<dbReference type="GO" id="GO:0003700">
    <property type="term" value="F:DNA-binding transcription factor activity"/>
    <property type="evidence" value="ECO:0007669"/>
    <property type="project" value="InterPro"/>
</dbReference>
<dbReference type="OrthoDB" id="73869at2759"/>
<accession>A0A9W7D7T8</accession>
<organism evidence="3 4">
    <name type="scientific">Phytophthora lilii</name>
    <dbReference type="NCBI Taxonomy" id="2077276"/>
    <lineage>
        <taxon>Eukaryota</taxon>
        <taxon>Sar</taxon>
        <taxon>Stramenopiles</taxon>
        <taxon>Oomycota</taxon>
        <taxon>Peronosporomycetes</taxon>
        <taxon>Peronosporales</taxon>
        <taxon>Peronosporaceae</taxon>
        <taxon>Phytophthora</taxon>
    </lineage>
</organism>
<dbReference type="InterPro" id="IPR046347">
    <property type="entry name" value="bZIP_sf"/>
</dbReference>
<protein>
    <submittedName>
        <fullName evidence="3">Unnamed protein product</fullName>
    </submittedName>
</protein>
<evidence type="ECO:0000256" key="1">
    <source>
        <dbReference type="SAM" id="Coils"/>
    </source>
</evidence>
<proteinExistence type="predicted"/>
<gene>
    <name evidence="3" type="ORF">Plil01_001790500</name>
</gene>
<feature type="compositionally biased region" description="Basic and acidic residues" evidence="2">
    <location>
        <begin position="1"/>
        <end position="10"/>
    </location>
</feature>
<feature type="region of interest" description="Disordered" evidence="2">
    <location>
        <begin position="1"/>
        <end position="62"/>
    </location>
</feature>
<dbReference type="SUPFAM" id="SSF57959">
    <property type="entry name" value="Leucine zipper domain"/>
    <property type="match status" value="1"/>
</dbReference>
<evidence type="ECO:0000313" key="3">
    <source>
        <dbReference type="EMBL" id="GMF65203.1"/>
    </source>
</evidence>
<feature type="compositionally biased region" description="Polar residues" evidence="2">
    <location>
        <begin position="29"/>
        <end position="39"/>
    </location>
</feature>